<evidence type="ECO:0000313" key="3">
    <source>
        <dbReference type="Proteomes" id="UP000500961"/>
    </source>
</evidence>
<dbReference type="EMBL" id="CP041345">
    <property type="protein sequence ID" value="QKG80587.1"/>
    <property type="molecule type" value="Genomic_DNA"/>
</dbReference>
<accession>A0A7D3XF78</accession>
<dbReference type="KEGG" id="ttz:FHG85_10000"/>
<feature type="domain" description="NACHT" evidence="1">
    <location>
        <begin position="148"/>
        <end position="295"/>
    </location>
</feature>
<keyword evidence="3" id="KW-1185">Reference proteome</keyword>
<dbReference type="AlphaFoldDB" id="A0A7D3XF78"/>
<dbReference type="SUPFAM" id="SSF52540">
    <property type="entry name" value="P-loop containing nucleoside triphosphate hydrolases"/>
    <property type="match status" value="1"/>
</dbReference>
<dbReference type="InterPro" id="IPR027417">
    <property type="entry name" value="P-loop_NTPase"/>
</dbReference>
<gene>
    <name evidence="2" type="ORF">FHG85_10000</name>
</gene>
<dbReference type="Gene3D" id="3.40.50.300">
    <property type="entry name" value="P-loop containing nucleotide triphosphate hydrolases"/>
    <property type="match status" value="1"/>
</dbReference>
<dbReference type="RefSeq" id="WP_173075455.1">
    <property type="nucleotide sequence ID" value="NZ_CP041345.1"/>
</dbReference>
<name>A0A7D3XF78_9BACT</name>
<evidence type="ECO:0000259" key="1">
    <source>
        <dbReference type="Pfam" id="PF05729"/>
    </source>
</evidence>
<dbReference type="InterPro" id="IPR007111">
    <property type="entry name" value="NACHT_NTPase"/>
</dbReference>
<organism evidence="2 3">
    <name type="scientific">Tenuifilum thalassicum</name>
    <dbReference type="NCBI Taxonomy" id="2590900"/>
    <lineage>
        <taxon>Bacteria</taxon>
        <taxon>Pseudomonadati</taxon>
        <taxon>Bacteroidota</taxon>
        <taxon>Bacteroidia</taxon>
        <taxon>Bacteroidales</taxon>
        <taxon>Tenuifilaceae</taxon>
        <taxon>Tenuifilum</taxon>
    </lineage>
</organism>
<proteinExistence type="predicted"/>
<dbReference type="Pfam" id="PF05729">
    <property type="entry name" value="NACHT"/>
    <property type="match status" value="1"/>
</dbReference>
<evidence type="ECO:0000313" key="2">
    <source>
        <dbReference type="EMBL" id="QKG80587.1"/>
    </source>
</evidence>
<reference evidence="2 3" key="1">
    <citation type="submission" date="2019-07" db="EMBL/GenBank/DDBJ databases">
        <title>Thalassofilum flectens gen. nov., sp. nov., a novel moderate thermophilic anaerobe from a shallow sea hot spring in Kunashir Island (Russia), representing a new family in the order Bacteroidales, and proposal of Thalassofilacea fam. nov.</title>
        <authorList>
            <person name="Kochetkova T.V."/>
            <person name="Podosokorskaya O.A."/>
            <person name="Novikov A."/>
            <person name="Elcheninov A.G."/>
            <person name="Toshchakov S.V."/>
            <person name="Kublanov I.V."/>
        </authorList>
    </citation>
    <scope>NUCLEOTIDE SEQUENCE [LARGE SCALE GENOMIC DNA]</scope>
    <source>
        <strain evidence="2 3">38-H</strain>
    </source>
</reference>
<protein>
    <submittedName>
        <fullName evidence="2">NACHT domain-containing protein</fullName>
    </submittedName>
</protein>
<sequence length="825" mass="94625">MDFHKRLIEEVEKQFGKKVAYQRDCKTLSEKVFDKTNEYISPATLRRLFGFLSTNSKPSRVTLDILSRYCEFKDWQDFIDKQHIPSAQQNIDAHQIWLHLFAKCTEITEHSLRTIQIKSGIPFETTVRRNNVEHLLSHFLESGKTAFALIGPGGYGKSTLIANWHKFHLSNKNETIATCIISASKLEQFSYSNLNIDEWLWGQVGIDPLSYPKFYDEIKNLPGKVLFIFDALDEVSLHGIKQEKLLKGIHELASEFSKVANLKFIITSRTSTWKQLQGYITDQTIWMNIEPEAFNSDGANIPPLNYDEIQSVLDNTINKKNKFRILVFEMPPQQRNTIAYPFYLQLFINSYDPNHSKQLSDPYSIINFFIQKKITESVFSDEMFDILTTIANSFVENGKAITKKELKRLYPIHLKTAGSYYDAYHEMVSFGIISEEKNYSTSLGYNTLIKTSDAKIASSIIAQELISKYDFSPGLIEFIANNYWEDNSLDMLTGIIFNLAYNQKKISFLKQLIEKAGPSISSEIAQTLLFCAKRDISTVKELSAAILNNPHISNELFITNPDINETKGAFRKMLEFIPQKNKLHRISVITNAYLNILSAETNRIDWKEIESIGNNTNELPPQHMAMFYSCILFLSEDKMVSKWQNKIVECYSNIKDASSKAKFREVIIPLHLINKRFKPLNDLFTEKLDVSAHQSALGNILETFNNVMNGQGFISAKSHNRIMQDYSQLNPNRNHIGIAIGEVSRAISYFHESNLKAAHQCIRNAIELCGISGFRLPEIILMKLLGNTMIRMGEKEHGEKFISYTEDLIAQTGMYEFKSSLCYDI</sequence>
<dbReference type="Proteomes" id="UP000500961">
    <property type="component" value="Chromosome"/>
</dbReference>